<dbReference type="GO" id="GO:0009289">
    <property type="term" value="C:pilus"/>
    <property type="evidence" value="ECO:0007669"/>
    <property type="project" value="InterPro"/>
</dbReference>
<accession>A0A1I4W4L6</accession>
<dbReference type="InterPro" id="IPR012902">
    <property type="entry name" value="N_methyl_site"/>
</dbReference>
<dbReference type="Proteomes" id="UP000242222">
    <property type="component" value="Unassembled WGS sequence"/>
</dbReference>
<keyword evidence="3" id="KW-0472">Membrane</keyword>
<dbReference type="InterPro" id="IPR045584">
    <property type="entry name" value="Pilin-like"/>
</dbReference>
<name>A0A1I4W4L6_9GAMM</name>
<comment type="subcellular location">
    <subcellularLocation>
        <location evidence="1">Membrane</location>
        <topology evidence="1">Single-pass membrane protein</topology>
    </subcellularLocation>
</comment>
<gene>
    <name evidence="4" type="ORF">SAMN05216516_102281</name>
</gene>
<evidence type="ECO:0000313" key="5">
    <source>
        <dbReference type="Proteomes" id="UP000242222"/>
    </source>
</evidence>
<dbReference type="STRING" id="1367852.SAMN05216516_102281"/>
<proteinExistence type="predicted"/>
<dbReference type="InterPro" id="IPR007971">
    <property type="entry name" value="Bundlin"/>
</dbReference>
<evidence type="ECO:0000256" key="2">
    <source>
        <dbReference type="SAM" id="MobiDB-lite"/>
    </source>
</evidence>
<feature type="transmembrane region" description="Helical" evidence="3">
    <location>
        <begin position="26"/>
        <end position="49"/>
    </location>
</feature>
<dbReference type="EMBL" id="FOVC01000002">
    <property type="protein sequence ID" value="SFN08382.1"/>
    <property type="molecule type" value="Genomic_DNA"/>
</dbReference>
<protein>
    <submittedName>
        <fullName evidence="4">Major structural subunit of bundle-forming pilus</fullName>
    </submittedName>
</protein>
<sequence length="200" mass="21537">MYYINSFNFSSLNKFRHYKEKVQKGLSLIEAAMVLALSAIVVAGVIAYYQSASDNQKTEATISSLTDLISVIHSVYASQPNYQGISAEVIAKTGSLPTSMVDENNNLFTPGGSKISIGMGTFKDSSLQNYFNISFGVSNQMCPIMARLDLGSSLSGFFIGSSSGTKYTGPLNVADSESACENAPHGDSTKDQTTLDYEFH</sequence>
<feature type="compositionally biased region" description="Polar residues" evidence="2">
    <location>
        <begin position="191"/>
        <end position="200"/>
    </location>
</feature>
<dbReference type="RefSeq" id="WP_092875698.1">
    <property type="nucleotide sequence ID" value="NZ_FOVC01000002.1"/>
</dbReference>
<feature type="region of interest" description="Disordered" evidence="2">
    <location>
        <begin position="178"/>
        <end position="200"/>
    </location>
</feature>
<evidence type="ECO:0000313" key="4">
    <source>
        <dbReference type="EMBL" id="SFN08382.1"/>
    </source>
</evidence>
<organism evidence="4 5">
    <name type="scientific">Izhakiella capsodis</name>
    <dbReference type="NCBI Taxonomy" id="1367852"/>
    <lineage>
        <taxon>Bacteria</taxon>
        <taxon>Pseudomonadati</taxon>
        <taxon>Pseudomonadota</taxon>
        <taxon>Gammaproteobacteria</taxon>
        <taxon>Enterobacterales</taxon>
        <taxon>Erwiniaceae</taxon>
        <taxon>Izhakiella</taxon>
    </lineage>
</organism>
<dbReference type="Gene3D" id="3.30.1690.10">
    <property type="entry name" value="TcpA-like pilin"/>
    <property type="match status" value="1"/>
</dbReference>
<keyword evidence="3" id="KW-0812">Transmembrane</keyword>
<reference evidence="5" key="1">
    <citation type="submission" date="2016-10" db="EMBL/GenBank/DDBJ databases">
        <authorList>
            <person name="Varghese N."/>
            <person name="Submissions S."/>
        </authorList>
    </citation>
    <scope>NUCLEOTIDE SEQUENCE [LARGE SCALE GENOMIC DNA]</scope>
    <source>
        <strain evidence="5">N6PO6</strain>
    </source>
</reference>
<dbReference type="Pfam" id="PF05307">
    <property type="entry name" value="Bundlin"/>
    <property type="match status" value="1"/>
</dbReference>
<dbReference type="GO" id="GO:0016020">
    <property type="term" value="C:membrane"/>
    <property type="evidence" value="ECO:0007669"/>
    <property type="project" value="UniProtKB-SubCell"/>
</dbReference>
<keyword evidence="3" id="KW-1133">Transmembrane helix</keyword>
<dbReference type="AlphaFoldDB" id="A0A1I4W4L6"/>
<evidence type="ECO:0000256" key="3">
    <source>
        <dbReference type="SAM" id="Phobius"/>
    </source>
</evidence>
<evidence type="ECO:0000256" key="1">
    <source>
        <dbReference type="ARBA" id="ARBA00004167"/>
    </source>
</evidence>
<dbReference type="SUPFAM" id="SSF54523">
    <property type="entry name" value="Pili subunits"/>
    <property type="match status" value="1"/>
</dbReference>
<keyword evidence="5" id="KW-1185">Reference proteome</keyword>
<dbReference type="PROSITE" id="PS00409">
    <property type="entry name" value="PROKAR_NTER_METHYL"/>
    <property type="match status" value="1"/>
</dbReference>